<dbReference type="Proteomes" id="UP000192761">
    <property type="component" value="Unassembled WGS sequence"/>
</dbReference>
<dbReference type="OrthoDB" id="8592398at2"/>
<proteinExistence type="predicted"/>
<dbReference type="EMBL" id="FWXD01000019">
    <property type="protein sequence ID" value="SMC27954.1"/>
    <property type="molecule type" value="Genomic_DNA"/>
</dbReference>
<evidence type="ECO:0000313" key="2">
    <source>
        <dbReference type="Proteomes" id="UP000192761"/>
    </source>
</evidence>
<reference evidence="1 2" key="1">
    <citation type="submission" date="2017-04" db="EMBL/GenBank/DDBJ databases">
        <authorList>
            <person name="Afonso C.L."/>
            <person name="Miller P.J."/>
            <person name="Scott M.A."/>
            <person name="Spackman E."/>
            <person name="Goraichik I."/>
            <person name="Dimitrov K.M."/>
            <person name="Suarez D.L."/>
            <person name="Swayne D.E."/>
        </authorList>
    </citation>
    <scope>NUCLEOTIDE SEQUENCE [LARGE SCALE GENOMIC DNA]</scope>
    <source>
        <strain evidence="1 2">DSM 23236</strain>
    </source>
</reference>
<dbReference type="Pfam" id="PF20461">
    <property type="entry name" value="DUF6714"/>
    <property type="match status" value="1"/>
</dbReference>
<sequence>MCRENAALIAAQIDVAFREQAYPAGPLVADTYDDEGITDYFTGKPWTAHSPEALRQRESALCFFSDEAFCYFLPAYMHAVLLTPERADVIVDVLQAVLLPPKADLSRPAFARKWQRFSPAQKQVIVLFLLAIRAETSSDAALVALAADAGLAI</sequence>
<dbReference type="STRING" id="1121001.SAMN02745857_03051"/>
<organism evidence="1 2">
    <name type="scientific">Andreprevotia lacus DSM 23236</name>
    <dbReference type="NCBI Taxonomy" id="1121001"/>
    <lineage>
        <taxon>Bacteria</taxon>
        <taxon>Pseudomonadati</taxon>
        <taxon>Pseudomonadota</taxon>
        <taxon>Betaproteobacteria</taxon>
        <taxon>Neisseriales</taxon>
        <taxon>Chitinibacteraceae</taxon>
        <taxon>Andreprevotia</taxon>
    </lineage>
</organism>
<dbReference type="InterPro" id="IPR046560">
    <property type="entry name" value="DUF6714"/>
</dbReference>
<dbReference type="AlphaFoldDB" id="A0A1W1XVU4"/>
<evidence type="ECO:0000313" key="1">
    <source>
        <dbReference type="EMBL" id="SMC27954.1"/>
    </source>
</evidence>
<gene>
    <name evidence="1" type="ORF">SAMN02745857_03051</name>
</gene>
<protein>
    <submittedName>
        <fullName evidence="1">Uncharacterized protein</fullName>
    </submittedName>
</protein>
<name>A0A1W1XVU4_9NEIS</name>
<keyword evidence="2" id="KW-1185">Reference proteome</keyword>
<dbReference type="RefSeq" id="WP_084091738.1">
    <property type="nucleotide sequence ID" value="NZ_FWXD01000019.1"/>
</dbReference>
<accession>A0A1W1XVU4</accession>